<dbReference type="InterPro" id="IPR004000">
    <property type="entry name" value="Actin"/>
</dbReference>
<dbReference type="GO" id="GO:0005634">
    <property type="term" value="C:nucleus"/>
    <property type="evidence" value="ECO:0000318"/>
    <property type="project" value="GO_Central"/>
</dbReference>
<feature type="transmembrane region" description="Helical" evidence="2">
    <location>
        <begin position="33"/>
        <end position="51"/>
    </location>
</feature>
<dbReference type="SMART" id="SM00268">
    <property type="entry name" value="ACTIN"/>
    <property type="match status" value="1"/>
</dbReference>
<name>M4CTM2_BRACM</name>
<dbReference type="STRING" id="51351.M4CTM2"/>
<dbReference type="Gene3D" id="3.30.420.40">
    <property type="match status" value="3"/>
</dbReference>
<keyword evidence="2" id="KW-1133">Transmembrane helix</keyword>
<dbReference type="Gene3D" id="3.90.640.10">
    <property type="entry name" value="Actin, Chain A, domain 4"/>
    <property type="match status" value="1"/>
</dbReference>
<dbReference type="EnsemblPlants" id="Bra007566.1">
    <property type="protein sequence ID" value="Bra007566.1-P"/>
    <property type="gene ID" value="Bra007566"/>
</dbReference>
<keyword evidence="2" id="KW-0812">Transmembrane</keyword>
<comment type="similarity">
    <text evidence="1">Belongs to the actin family.</text>
</comment>
<reference evidence="3" key="3">
    <citation type="submission" date="2023-03" db="UniProtKB">
        <authorList>
            <consortium name="EnsemblPlants"/>
        </authorList>
    </citation>
    <scope>IDENTIFICATION</scope>
    <source>
        <strain evidence="3">cv. Chiifu-401-42</strain>
    </source>
</reference>
<dbReference type="HOGENOM" id="CLU_027965_0_3_1"/>
<reference evidence="3 4" key="1">
    <citation type="journal article" date="2011" name="Nat. Genet.">
        <title>The genome of the mesopolyploid crop species Brassica rapa.</title>
        <authorList>
            <consortium name="Brassica rapa Genome Sequencing Project Consortium"/>
            <person name="Wang X."/>
            <person name="Wang H."/>
            <person name="Wang J."/>
            <person name="Sun R."/>
            <person name="Wu J."/>
            <person name="Liu S."/>
            <person name="Bai Y."/>
            <person name="Mun J.H."/>
            <person name="Bancroft I."/>
            <person name="Cheng F."/>
            <person name="Huang S."/>
            <person name="Li X."/>
            <person name="Hua W."/>
            <person name="Wang J."/>
            <person name="Wang X."/>
            <person name="Freeling M."/>
            <person name="Pires J.C."/>
            <person name="Paterson A.H."/>
            <person name="Chalhoub B."/>
            <person name="Wang B."/>
            <person name="Hayward A."/>
            <person name="Sharpe A.G."/>
            <person name="Park B.S."/>
            <person name="Weisshaar B."/>
            <person name="Liu B."/>
            <person name="Li B."/>
            <person name="Liu B."/>
            <person name="Tong C."/>
            <person name="Song C."/>
            <person name="Duran C."/>
            <person name="Peng C."/>
            <person name="Geng C."/>
            <person name="Koh C."/>
            <person name="Lin C."/>
            <person name="Edwards D."/>
            <person name="Mu D."/>
            <person name="Shen D."/>
            <person name="Soumpourou E."/>
            <person name="Li F."/>
            <person name="Fraser F."/>
            <person name="Conant G."/>
            <person name="Lassalle G."/>
            <person name="King G.J."/>
            <person name="Bonnema G."/>
            <person name="Tang H."/>
            <person name="Wang H."/>
            <person name="Belcram H."/>
            <person name="Zhou H."/>
            <person name="Hirakawa H."/>
            <person name="Abe H."/>
            <person name="Guo H."/>
            <person name="Wang H."/>
            <person name="Jin H."/>
            <person name="Parkin I.A."/>
            <person name="Batley J."/>
            <person name="Kim J.S."/>
            <person name="Just J."/>
            <person name="Li J."/>
            <person name="Xu J."/>
            <person name="Deng J."/>
            <person name="Kim J.A."/>
            <person name="Li J."/>
            <person name="Yu J."/>
            <person name="Meng J."/>
            <person name="Wang J."/>
            <person name="Min J."/>
            <person name="Poulain J."/>
            <person name="Wang J."/>
            <person name="Hatakeyama K."/>
            <person name="Wu K."/>
            <person name="Wang L."/>
            <person name="Fang L."/>
            <person name="Trick M."/>
            <person name="Links M.G."/>
            <person name="Zhao M."/>
            <person name="Jin M."/>
            <person name="Ramchiary N."/>
            <person name="Drou N."/>
            <person name="Berkman P.J."/>
            <person name="Cai Q."/>
            <person name="Huang Q."/>
            <person name="Li R."/>
            <person name="Tabata S."/>
            <person name="Cheng S."/>
            <person name="Zhang S."/>
            <person name="Zhang S."/>
            <person name="Huang S."/>
            <person name="Sato S."/>
            <person name="Sun S."/>
            <person name="Kwon S.J."/>
            <person name="Choi S.R."/>
            <person name="Lee T.H."/>
            <person name="Fan W."/>
            <person name="Zhao X."/>
            <person name="Tan X."/>
            <person name="Xu X."/>
            <person name="Wang Y."/>
            <person name="Qiu Y."/>
            <person name="Yin Y."/>
            <person name="Li Y."/>
            <person name="Du Y."/>
            <person name="Liao Y."/>
            <person name="Lim Y."/>
            <person name="Narusaka Y."/>
            <person name="Wang Y."/>
            <person name="Wang Z."/>
            <person name="Li Z."/>
            <person name="Wang Z."/>
            <person name="Xiong Z."/>
            <person name="Zhang Z."/>
        </authorList>
    </citation>
    <scope>NUCLEOTIDE SEQUENCE [LARGE SCALE GENOMIC DNA]</scope>
    <source>
        <strain evidence="3 4">cv. Chiifu-401-42</strain>
    </source>
</reference>
<evidence type="ECO:0000313" key="4">
    <source>
        <dbReference type="Proteomes" id="UP000011750"/>
    </source>
</evidence>
<dbReference type="OMA" id="PEYMQED"/>
<protein>
    <recommendedName>
        <fullName evidence="5">Actin-related protein 7</fullName>
    </recommendedName>
</protein>
<dbReference type="AlphaFoldDB" id="M4CTM2"/>
<accession>M4CTM2</accession>
<organism evidence="3 4">
    <name type="scientific">Brassica campestris</name>
    <name type="common">Field mustard</name>
    <dbReference type="NCBI Taxonomy" id="3711"/>
    <lineage>
        <taxon>Eukaryota</taxon>
        <taxon>Viridiplantae</taxon>
        <taxon>Streptophyta</taxon>
        <taxon>Embryophyta</taxon>
        <taxon>Tracheophyta</taxon>
        <taxon>Spermatophyta</taxon>
        <taxon>Magnoliopsida</taxon>
        <taxon>eudicotyledons</taxon>
        <taxon>Gunneridae</taxon>
        <taxon>Pentapetalae</taxon>
        <taxon>rosids</taxon>
        <taxon>malvids</taxon>
        <taxon>Brassicales</taxon>
        <taxon>Brassicaceae</taxon>
        <taxon>Brassiceae</taxon>
        <taxon>Brassica</taxon>
    </lineage>
</organism>
<dbReference type="Gramene" id="Bra007566.1">
    <property type="protein sequence ID" value="Bra007566.1-P"/>
    <property type="gene ID" value="Bra007566"/>
</dbReference>
<dbReference type="InterPro" id="IPR043129">
    <property type="entry name" value="ATPase_NBD"/>
</dbReference>
<reference evidence="3 4" key="2">
    <citation type="journal article" date="2018" name="Hortic Res">
        <title>Improved Brassica rapa reference genome by single-molecule sequencing and chromosome conformation capture technologies.</title>
        <authorList>
            <person name="Zhang L."/>
            <person name="Cai X."/>
            <person name="Wu J."/>
            <person name="Liu M."/>
            <person name="Grob S."/>
            <person name="Cheng F."/>
            <person name="Liang J."/>
            <person name="Cai C."/>
            <person name="Liu Z."/>
            <person name="Liu B."/>
            <person name="Wang F."/>
            <person name="Li S."/>
            <person name="Liu F."/>
            <person name="Li X."/>
            <person name="Cheng L."/>
            <person name="Yang W."/>
            <person name="Li M.H."/>
            <person name="Grossniklaus U."/>
            <person name="Zheng H."/>
            <person name="Wang X."/>
        </authorList>
    </citation>
    <scope>NUCLEOTIDE SEQUENCE [LARGE SCALE GENOMIC DNA]</scope>
    <source>
        <strain evidence="3 4">cv. Chiifu-401-42</strain>
    </source>
</reference>
<dbReference type="SUPFAM" id="SSF53067">
    <property type="entry name" value="Actin-like ATPase domain"/>
    <property type="match status" value="2"/>
</dbReference>
<keyword evidence="2" id="KW-0472">Membrane</keyword>
<dbReference type="Pfam" id="PF00022">
    <property type="entry name" value="Actin"/>
    <property type="match status" value="1"/>
</dbReference>
<sequence>MADDKRKNTRNDVVLIFDTLFSVSQSSVSSSQSLFFASFYLVLLAMEALVVDAGSKLLKAGAAVPDQSPAMIIPSQMKRMVDDDGPSTVSEDVTLDPIERGFIRDWDAMEDLLRYCPVLEGAVQHIASKRFELGGTELTKLLAQELGKSNPSTNLSMSDVEKLKEQYANCADDEIAYEKTQNCEIEQHTLPDGQVISIGRERYSVGEALFQPSILGLEEHGIVEQLVRIISTVSSENHRQLLENTVLCGGTTSMTGFETRFQKEASLCSSAIRPTLVKPPEYMQEDVGLYSAWVGGAILAKVVFPQNQHVTKADYDETGPSVVHRKCF</sequence>
<evidence type="ECO:0000256" key="1">
    <source>
        <dbReference type="RuleBase" id="RU000487"/>
    </source>
</evidence>
<keyword evidence="4" id="KW-1185">Reference proteome</keyword>
<dbReference type="GO" id="GO:0015629">
    <property type="term" value="C:actin cytoskeleton"/>
    <property type="evidence" value="ECO:0000318"/>
    <property type="project" value="GO_Central"/>
</dbReference>
<dbReference type="InParanoid" id="M4CTM2"/>
<dbReference type="GO" id="GO:0009653">
    <property type="term" value="P:anatomical structure morphogenesis"/>
    <property type="evidence" value="ECO:0000318"/>
    <property type="project" value="GO_Central"/>
</dbReference>
<dbReference type="Proteomes" id="UP000011750">
    <property type="component" value="Chromosome A09"/>
</dbReference>
<evidence type="ECO:0000313" key="3">
    <source>
        <dbReference type="EnsemblPlants" id="Bra007566.1-P"/>
    </source>
</evidence>
<dbReference type="FunFam" id="3.90.640.10:FF:000026">
    <property type="entry name" value="Actin-related protein 7"/>
    <property type="match status" value="1"/>
</dbReference>
<evidence type="ECO:0000256" key="2">
    <source>
        <dbReference type="SAM" id="Phobius"/>
    </source>
</evidence>
<proteinExistence type="inferred from homology"/>
<evidence type="ECO:0008006" key="5">
    <source>
        <dbReference type="Google" id="ProtNLM"/>
    </source>
</evidence>
<dbReference type="eggNOG" id="KOG0676">
    <property type="taxonomic scope" value="Eukaryota"/>
</dbReference>
<dbReference type="PANTHER" id="PTHR11937">
    <property type="entry name" value="ACTIN"/>
    <property type="match status" value="1"/>
</dbReference>